<protein>
    <submittedName>
        <fullName evidence="2">Uncharacterized protein</fullName>
    </submittedName>
</protein>
<dbReference type="OrthoDB" id="5736230at2"/>
<evidence type="ECO:0000256" key="1">
    <source>
        <dbReference type="SAM" id="SignalP"/>
    </source>
</evidence>
<sequence>MRYLLPVVLFCSIAGFAHAQSTMTQLPSGAQEVQILGNTYYKSGDTFYRFNEQGGYFYETNPPRVMDHQSTPNASVVTNPGVGLTSDQIEGCRNAAADKSNAVPNRGSSVYINEYNRCIGDLQRQ</sequence>
<gene>
    <name evidence="2" type="ORF">Mag101_15880</name>
</gene>
<dbReference type="AlphaFoldDB" id="A0A1Q2M874"/>
<keyword evidence="3" id="KW-1185">Reference proteome</keyword>
<name>A0A1Q2M874_9GAMM</name>
<accession>A0A1Q2M874</accession>
<dbReference type="Proteomes" id="UP000188219">
    <property type="component" value="Chromosome"/>
</dbReference>
<keyword evidence="1" id="KW-0732">Signal</keyword>
<dbReference type="STRING" id="260552.Mag101_15880"/>
<feature type="signal peptide" evidence="1">
    <location>
        <begin position="1"/>
        <end position="19"/>
    </location>
</feature>
<dbReference type="KEGG" id="maga:Mag101_15880"/>
<feature type="chain" id="PRO_5012275621" evidence="1">
    <location>
        <begin position="20"/>
        <end position="125"/>
    </location>
</feature>
<evidence type="ECO:0000313" key="3">
    <source>
        <dbReference type="Proteomes" id="UP000188219"/>
    </source>
</evidence>
<proteinExistence type="predicted"/>
<dbReference type="EMBL" id="CP019650">
    <property type="protein sequence ID" value="AQQ68945.1"/>
    <property type="molecule type" value="Genomic_DNA"/>
</dbReference>
<evidence type="ECO:0000313" key="2">
    <source>
        <dbReference type="EMBL" id="AQQ68945.1"/>
    </source>
</evidence>
<reference evidence="2" key="1">
    <citation type="submission" date="2017-02" db="EMBL/GenBank/DDBJ databases">
        <title>Genome of Microbulbifer agarilyticus GP101.</title>
        <authorList>
            <person name="Jung J."/>
            <person name="Bae S.S."/>
            <person name="Baek K."/>
        </authorList>
    </citation>
    <scope>NUCLEOTIDE SEQUENCE [LARGE SCALE GENOMIC DNA]</scope>
    <source>
        <strain evidence="2">GP101</strain>
    </source>
</reference>
<organism evidence="2 3">
    <name type="scientific">Microbulbifer agarilyticus</name>
    <dbReference type="NCBI Taxonomy" id="260552"/>
    <lineage>
        <taxon>Bacteria</taxon>
        <taxon>Pseudomonadati</taxon>
        <taxon>Pseudomonadota</taxon>
        <taxon>Gammaproteobacteria</taxon>
        <taxon>Cellvibrionales</taxon>
        <taxon>Microbulbiferaceae</taxon>
        <taxon>Microbulbifer</taxon>
    </lineage>
</organism>
<dbReference type="RefSeq" id="WP_077407230.1">
    <property type="nucleotide sequence ID" value="NZ_CP019650.1"/>
</dbReference>